<keyword evidence="10" id="KW-0066">ATP synthesis</keyword>
<keyword evidence="13" id="KW-0496">Mitochondrion</keyword>
<evidence type="ECO:0000313" key="13">
    <source>
        <dbReference type="EMBL" id="ABC55882.1"/>
    </source>
</evidence>
<evidence type="ECO:0000256" key="5">
    <source>
        <dbReference type="ARBA" id="ARBA00022692"/>
    </source>
</evidence>
<dbReference type="InterPro" id="IPR023011">
    <property type="entry name" value="ATP_synth_F0_asu_AS"/>
</dbReference>
<dbReference type="GeneID" id="5846702"/>
<dbReference type="RefSeq" id="YP_001648730.1">
    <property type="nucleotide sequence ID" value="NC_010221.1"/>
</dbReference>
<evidence type="ECO:0000256" key="7">
    <source>
        <dbReference type="ARBA" id="ARBA00022989"/>
    </source>
</evidence>
<dbReference type="CTD" id="4508"/>
<gene>
    <name evidence="13" type="primary">ATP6</name>
</gene>
<dbReference type="InterPro" id="IPR000568">
    <property type="entry name" value="ATP_synth_F0_asu"/>
</dbReference>
<evidence type="ECO:0000256" key="1">
    <source>
        <dbReference type="ARBA" id="ARBA00004141"/>
    </source>
</evidence>
<keyword evidence="8" id="KW-0406">Ion transport</keyword>
<keyword evidence="5 12" id="KW-0812">Transmembrane</keyword>
<evidence type="ECO:0000256" key="11">
    <source>
        <dbReference type="RuleBase" id="RU004450"/>
    </source>
</evidence>
<feature type="transmembrane region" description="Helical" evidence="12">
    <location>
        <begin position="196"/>
        <end position="220"/>
    </location>
</feature>
<evidence type="ECO:0000256" key="10">
    <source>
        <dbReference type="ARBA" id="ARBA00023310"/>
    </source>
</evidence>
<dbReference type="SUPFAM" id="SSF81336">
    <property type="entry name" value="F1F0 ATP synthase subunit A"/>
    <property type="match status" value="1"/>
</dbReference>
<evidence type="ECO:0000256" key="12">
    <source>
        <dbReference type="SAM" id="Phobius"/>
    </source>
</evidence>
<evidence type="ECO:0000256" key="2">
    <source>
        <dbReference type="ARBA" id="ARBA00006810"/>
    </source>
</evidence>
<dbReference type="InterPro" id="IPR045083">
    <property type="entry name" value="ATP_synth_F0_asu_bact/mt"/>
</dbReference>
<feature type="transmembrane region" description="Helical" evidence="12">
    <location>
        <begin position="101"/>
        <end position="120"/>
    </location>
</feature>
<feature type="transmembrane region" description="Helical" evidence="12">
    <location>
        <begin position="20"/>
        <end position="40"/>
    </location>
</feature>
<name>A9X4I2_ANTGC</name>
<dbReference type="AlphaFoldDB" id="A9X4I2"/>
<dbReference type="PRINTS" id="PR00123">
    <property type="entry name" value="ATPASEA"/>
</dbReference>
<accession>A9X4I2</accession>
<evidence type="ECO:0000256" key="9">
    <source>
        <dbReference type="ARBA" id="ARBA00023136"/>
    </source>
</evidence>
<comment type="similarity">
    <text evidence="2">Belongs to the ATPase A chain family.</text>
</comment>
<dbReference type="InterPro" id="IPR035908">
    <property type="entry name" value="F0_ATP_A_sf"/>
</dbReference>
<feature type="transmembrane region" description="Helical" evidence="12">
    <location>
        <begin position="72"/>
        <end position="94"/>
    </location>
</feature>
<evidence type="ECO:0000256" key="4">
    <source>
        <dbReference type="ARBA" id="ARBA00022547"/>
    </source>
</evidence>
<evidence type="ECO:0000256" key="8">
    <source>
        <dbReference type="ARBA" id="ARBA00023065"/>
    </source>
</evidence>
<dbReference type="NCBIfam" id="TIGR01131">
    <property type="entry name" value="ATP_synt_6_or_A"/>
    <property type="match status" value="1"/>
</dbReference>
<dbReference type="PROSITE" id="PS00449">
    <property type="entry name" value="ATPASE_A"/>
    <property type="match status" value="1"/>
</dbReference>
<dbReference type="GO" id="GO:0005743">
    <property type="term" value="C:mitochondrial inner membrane"/>
    <property type="evidence" value="ECO:0007669"/>
    <property type="project" value="UniProtKB-SubCell"/>
</dbReference>
<keyword evidence="4" id="KW-0138">CF(0)</keyword>
<evidence type="ECO:0000256" key="6">
    <source>
        <dbReference type="ARBA" id="ARBA00022781"/>
    </source>
</evidence>
<reference evidence="13" key="1">
    <citation type="submission" date="2005-12" db="EMBL/GenBank/DDBJ databases">
        <title>Complete mitochondrial genome of a troglobite millipede Antrokoreana gracilipes (Diplopoda, Juliformia): Juliformia monophyly and sister relationship of Spirobolida and Spirostreptida.</title>
        <authorList>
            <person name="Woo H."/>
            <person name="Lee Y."/>
            <person name="Park S."/>
            <person name="Lim J."/>
            <person name="Jang K."/>
            <person name="Choi E."/>
            <person name="Choi Y."/>
            <person name="Hwang U."/>
        </authorList>
    </citation>
    <scope>NUCLEOTIDE SEQUENCE</scope>
</reference>
<proteinExistence type="inferred from homology"/>
<protein>
    <recommendedName>
        <fullName evidence="11">ATP synthase subunit a</fullName>
    </recommendedName>
</protein>
<dbReference type="EMBL" id="DQ344025">
    <property type="protein sequence ID" value="ABC55882.1"/>
    <property type="molecule type" value="Genomic_DNA"/>
</dbReference>
<keyword evidence="3" id="KW-0813">Transport</keyword>
<geneLocation type="mitochondrion" evidence="13"/>
<dbReference type="GO" id="GO:0045259">
    <property type="term" value="C:proton-transporting ATP synthase complex"/>
    <property type="evidence" value="ECO:0007669"/>
    <property type="project" value="UniProtKB-KW"/>
</dbReference>
<keyword evidence="7 12" id="KW-1133">Transmembrane helix</keyword>
<feature type="transmembrane region" description="Helical" evidence="12">
    <location>
        <begin position="158"/>
        <end position="176"/>
    </location>
</feature>
<organism evidence="13">
    <name type="scientific">Antrokoreana gracilipes</name>
    <name type="common">Troglobite millipede</name>
    <dbReference type="NCBI Taxonomy" id="364406"/>
    <lineage>
        <taxon>Eukaryota</taxon>
        <taxon>Metazoa</taxon>
        <taxon>Ecdysozoa</taxon>
        <taxon>Arthropoda</taxon>
        <taxon>Myriapoda</taxon>
        <taxon>Diplopoda</taxon>
        <taxon>Helminthomorpha</taxon>
        <taxon>Julida</taxon>
        <taxon>Nemasomatidae</taxon>
        <taxon>Antrokoreana</taxon>
    </lineage>
</organism>
<dbReference type="PANTHER" id="PTHR11410">
    <property type="entry name" value="ATP SYNTHASE SUBUNIT A"/>
    <property type="match status" value="1"/>
</dbReference>
<dbReference type="CDD" id="cd00310">
    <property type="entry name" value="ATP-synt_Fo_a_6"/>
    <property type="match status" value="1"/>
</dbReference>
<dbReference type="Gene3D" id="1.20.120.220">
    <property type="entry name" value="ATP synthase, F0 complex, subunit A"/>
    <property type="match status" value="1"/>
</dbReference>
<dbReference type="PANTHER" id="PTHR11410:SF0">
    <property type="entry name" value="ATP SYNTHASE SUBUNIT A"/>
    <property type="match status" value="1"/>
</dbReference>
<evidence type="ECO:0000256" key="3">
    <source>
        <dbReference type="ARBA" id="ARBA00022448"/>
    </source>
</evidence>
<sequence length="225" mass="24765">MMGNLFSIFDPSTQILSLSLNWGSLLLLLFIFPYSFWMFYNSSFLLVSKVASTLKAEFSTLLGPSAFQGATLLFIALFFMILIVNVLGLMPYIFTPTSHPLLTVTLALPVWVAIILYGWVNHTFHMLAHLVPEGTPGPLMVFMVCIETVSNIIRPLTLSVRLAANMIAGHLLLTLLGNQGAQMPTLMLPLLLGSQLLLLTLESAVAMIQAYVFTVLSSLYMSEST</sequence>
<keyword evidence="6" id="KW-0375">Hydrogen ion transport</keyword>
<dbReference type="Pfam" id="PF00119">
    <property type="entry name" value="ATP-synt_A"/>
    <property type="match status" value="1"/>
</dbReference>
<comment type="subcellular location">
    <subcellularLocation>
        <location evidence="1">Membrane</location>
        <topology evidence="1">Multi-pass membrane protein</topology>
    </subcellularLocation>
    <subcellularLocation>
        <location evidence="11">Mitochondrion inner membrane</location>
        <topology evidence="11">Multi-pass membrane protein</topology>
    </subcellularLocation>
</comment>
<dbReference type="GO" id="GO:0046933">
    <property type="term" value="F:proton-transporting ATP synthase activity, rotational mechanism"/>
    <property type="evidence" value="ECO:0007669"/>
    <property type="project" value="TreeGrafter"/>
</dbReference>
<keyword evidence="9 12" id="KW-0472">Membrane</keyword>